<name>A0A7R7EKU3_9FIRM</name>
<evidence type="ECO:0000313" key="1">
    <source>
        <dbReference type="EMBL" id="BCN30624.1"/>
    </source>
</evidence>
<dbReference type="RefSeq" id="WP_271715830.1">
    <property type="nucleotide sequence ID" value="NZ_AP024169.1"/>
</dbReference>
<dbReference type="InterPro" id="IPR008930">
    <property type="entry name" value="Terpenoid_cyclase/PrenylTrfase"/>
</dbReference>
<sequence>MKLSKDQYDVIRKWMYRYARPLDIARWKFHFENGSRLDVLTALSAYQNEDGGFGHGLEADSLNPNSSPIQTWCATEILYELRITHKNNTMVKSILAYLESKKDFIDGYWLAQVPSNNEYPRAPWWTFDVNEVKKWSYNPTINLVGFILFFADINSELYHLALKIAKKAVSYYLSTDYKPNMHEEICFMRFYDYCMKAGITEIFDVPVMRNQLIHNVTSLITTNKEAWKTDYVCRPSQFFISPKSIFYQDNIEISEFELEYIMKSMNPDGSWNINWNWDDFQEEWNISKNWWKAHQTIMYMLYLKGFECF</sequence>
<evidence type="ECO:0000313" key="2">
    <source>
        <dbReference type="Proteomes" id="UP000595897"/>
    </source>
</evidence>
<dbReference type="SUPFAM" id="SSF48239">
    <property type="entry name" value="Terpenoid cyclases/Protein prenyltransferases"/>
    <property type="match status" value="1"/>
</dbReference>
<reference evidence="1 2" key="1">
    <citation type="submission" date="2020-11" db="EMBL/GenBank/DDBJ databases">
        <title>Draft genome sequencing of a Lachnospiraceae strain isolated from anoxic soil subjected to BSD treatment.</title>
        <authorList>
            <person name="Uek A."/>
            <person name="Tonouchi A."/>
        </authorList>
    </citation>
    <scope>NUCLEOTIDE SEQUENCE [LARGE SCALE GENOMIC DNA]</scope>
    <source>
        <strain evidence="1 2">TB5</strain>
    </source>
</reference>
<protein>
    <submittedName>
        <fullName evidence="1">Uncharacterized protein</fullName>
    </submittedName>
</protein>
<organism evidence="1 2">
    <name type="scientific">Anaeromicropila herbilytica</name>
    <dbReference type="NCBI Taxonomy" id="2785025"/>
    <lineage>
        <taxon>Bacteria</taxon>
        <taxon>Bacillati</taxon>
        <taxon>Bacillota</taxon>
        <taxon>Clostridia</taxon>
        <taxon>Lachnospirales</taxon>
        <taxon>Lachnospiraceae</taxon>
        <taxon>Anaeromicropila</taxon>
    </lineage>
</organism>
<dbReference type="KEGG" id="ahb:bsdtb5_19190"/>
<keyword evidence="2" id="KW-1185">Reference proteome</keyword>
<dbReference type="AlphaFoldDB" id="A0A7R7EKU3"/>
<gene>
    <name evidence="1" type="ORF">bsdtb5_19190</name>
</gene>
<dbReference type="Proteomes" id="UP000595897">
    <property type="component" value="Chromosome"/>
</dbReference>
<accession>A0A7R7EKU3</accession>
<dbReference type="EMBL" id="AP024169">
    <property type="protein sequence ID" value="BCN30624.1"/>
    <property type="molecule type" value="Genomic_DNA"/>
</dbReference>
<proteinExistence type="predicted"/>